<dbReference type="EnsemblMetazoa" id="XM_016809024.1">
    <property type="protein sequence ID" value="XP_016664513.1"/>
    <property type="gene ID" value="LOC107885387"/>
</dbReference>
<dbReference type="AlphaFoldDB" id="A0A8R2H7T1"/>
<protein>
    <recommendedName>
        <fullName evidence="1">Coenzyme PQQ synthesis protein F N-terminal lobe domain-containing protein</fullName>
    </recommendedName>
</protein>
<name>A0A8R2H7T1_ACYPI</name>
<dbReference type="Pfam" id="PF22454">
    <property type="entry name" value="PQQ_syn_pqqF_N_2"/>
    <property type="match status" value="1"/>
</dbReference>
<organism evidence="2">
    <name type="scientific">Acyrthosiphon pisum</name>
    <name type="common">Pea aphid</name>
    <dbReference type="NCBI Taxonomy" id="7029"/>
    <lineage>
        <taxon>Eukaryota</taxon>
        <taxon>Metazoa</taxon>
        <taxon>Ecdysozoa</taxon>
        <taxon>Arthropoda</taxon>
        <taxon>Hexapoda</taxon>
        <taxon>Insecta</taxon>
        <taxon>Pterygota</taxon>
        <taxon>Neoptera</taxon>
        <taxon>Paraneoptera</taxon>
        <taxon>Hemiptera</taxon>
        <taxon>Sternorrhyncha</taxon>
        <taxon>Aphidomorpha</taxon>
        <taxon>Aphidoidea</taxon>
        <taxon>Aphididae</taxon>
        <taxon>Macrosiphini</taxon>
        <taxon>Acyrthosiphon</taxon>
    </lineage>
</organism>
<evidence type="ECO:0000259" key="1">
    <source>
        <dbReference type="Pfam" id="PF22454"/>
    </source>
</evidence>
<proteinExistence type="predicted"/>
<evidence type="ECO:0000313" key="2">
    <source>
        <dbReference type="EnsemblMetazoa" id="XP_016664513.1"/>
    </source>
</evidence>
<sequence length="414" mass="44560">MPPDDRPLSVPGDALQGERLLSVPGDGLHGDRLLSAPGNVLNSHWLHSVPGDALHGDRLLSAPDESQCSEPRFSAAGVAGISPLPGLRLSRQRRLTLRLPAGECLRFAFLVDGRFAEEMTLLRQLLLDEAEGGLMAALREEGLADGVRLLLPYQSPQQQLVCFEFIGGERQDGVKLAARLHHWLGQLALLSETQRAHYAGLALRQFSRQAPLEQLRDRALAFPPPGHSIGSTLAFPSPGHSTGSTLAFALRECETDRWLALLGQFSPQGMISLIVTDRAVDARQTQQGFLLALAIESVKPAELTESAESADNAAPGRLRFFPQAQRSTPIVLPDNAVALPHHGLHPPNDTEAAVLLLSPILPLPAPWGDILLTALRPLAGSLTHQDGELLFSNQQGLWLLQLAAPAALMQTALA</sequence>
<reference evidence="2" key="1">
    <citation type="submission" date="2022-06" db="UniProtKB">
        <authorList>
            <consortium name="EnsemblMetazoa"/>
        </authorList>
    </citation>
    <scope>IDENTIFICATION</scope>
</reference>
<dbReference type="InterPro" id="IPR054740">
    <property type="entry name" value="PqqF_N_2"/>
</dbReference>
<feature type="domain" description="Coenzyme PQQ synthesis protein F N-terminal lobe" evidence="1">
    <location>
        <begin position="105"/>
        <end position="225"/>
    </location>
</feature>
<accession>A0A8R2H7T1</accession>